<dbReference type="Gene3D" id="2.20.28.60">
    <property type="match status" value="1"/>
</dbReference>
<dbReference type="UniPathway" id="UPA00223">
    <property type="reaction ID" value="UER00717"/>
</dbReference>
<protein>
    <recommendedName>
        <fullName evidence="6 7">Citrate synthase</fullName>
    </recommendedName>
</protein>
<evidence type="ECO:0000313" key="12">
    <source>
        <dbReference type="Proteomes" id="UP000500791"/>
    </source>
</evidence>
<reference evidence="11 12" key="1">
    <citation type="submission" date="2020-03" db="EMBL/GenBank/DDBJ databases">
        <title>Complete genome sequence of Monaibacterium sp. ALG8 with diverse plasmids.</title>
        <authorList>
            <person name="Sun C."/>
        </authorList>
    </citation>
    <scope>NUCLEOTIDE SEQUENCE [LARGE SCALE GENOMIC DNA]</scope>
    <source>
        <strain evidence="11 12">ALG8</strain>
    </source>
</reference>
<keyword evidence="3 9" id="KW-0816">Tricarboxylic acid cycle</keyword>
<dbReference type="Pfam" id="PF00285">
    <property type="entry name" value="Citrate_synt"/>
    <property type="match status" value="1"/>
</dbReference>
<evidence type="ECO:0000256" key="7">
    <source>
        <dbReference type="PIRNR" id="PIRNR001369"/>
    </source>
</evidence>
<dbReference type="InterPro" id="IPR016143">
    <property type="entry name" value="Citrate_synth-like_sm_a-sub"/>
</dbReference>
<dbReference type="FunFam" id="1.10.230.10:FF:000002">
    <property type="entry name" value="Citrate synthase"/>
    <property type="match status" value="1"/>
</dbReference>
<dbReference type="Gene3D" id="1.10.580.10">
    <property type="entry name" value="Citrate Synthase, domain 1"/>
    <property type="match status" value="1"/>
</dbReference>
<dbReference type="GO" id="GO:0036440">
    <property type="term" value="F:citrate synthase activity"/>
    <property type="evidence" value="ECO:0007669"/>
    <property type="project" value="UniProtKB-EC"/>
</dbReference>
<dbReference type="GO" id="GO:0006099">
    <property type="term" value="P:tricarboxylic acid cycle"/>
    <property type="evidence" value="ECO:0007669"/>
    <property type="project" value="UniProtKB-UniRule"/>
</dbReference>
<evidence type="ECO:0000313" key="11">
    <source>
        <dbReference type="EMBL" id="QIK41226.1"/>
    </source>
</evidence>
<evidence type="ECO:0000256" key="4">
    <source>
        <dbReference type="ARBA" id="ARBA00022679"/>
    </source>
</evidence>
<evidence type="ECO:0000256" key="2">
    <source>
        <dbReference type="ARBA" id="ARBA00010566"/>
    </source>
</evidence>
<dbReference type="InterPro" id="IPR016142">
    <property type="entry name" value="Citrate_synth-like_lrg_a-sub"/>
</dbReference>
<dbReference type="SUPFAM" id="SSF48256">
    <property type="entry name" value="Citrate synthase"/>
    <property type="match status" value="1"/>
</dbReference>
<dbReference type="PANTHER" id="PTHR42871">
    <property type="entry name" value="CITRATE SYNTHASE"/>
    <property type="match status" value="1"/>
</dbReference>
<dbReference type="InterPro" id="IPR024176">
    <property type="entry name" value="Citrate_synthase_bac-typ"/>
</dbReference>
<dbReference type="CDD" id="cd06114">
    <property type="entry name" value="EcCS_like"/>
    <property type="match status" value="1"/>
</dbReference>
<evidence type="ECO:0000256" key="1">
    <source>
        <dbReference type="ARBA" id="ARBA00004751"/>
    </source>
</evidence>
<accession>A0A6G7VMX6</accession>
<dbReference type="NCBIfam" id="NF004126">
    <property type="entry name" value="PRK05614.1"/>
    <property type="match status" value="1"/>
</dbReference>
<keyword evidence="4 7" id="KW-0808">Transferase</keyword>
<dbReference type="KEGG" id="mon:G8E03_10855"/>
<dbReference type="AlphaFoldDB" id="A0A6G7VMX6"/>
<dbReference type="InterPro" id="IPR002020">
    <property type="entry name" value="Citrate_synthase"/>
</dbReference>
<gene>
    <name evidence="11" type="primary">gltA</name>
    <name evidence="11" type="ORF">G8E03_10855</name>
</gene>
<organism evidence="11 12">
    <name type="scientific">Pontivivens nitratireducens</name>
    <dbReference type="NCBI Taxonomy" id="2758038"/>
    <lineage>
        <taxon>Bacteria</taxon>
        <taxon>Pseudomonadati</taxon>
        <taxon>Pseudomonadota</taxon>
        <taxon>Alphaproteobacteria</taxon>
        <taxon>Rhodobacterales</taxon>
        <taxon>Paracoccaceae</taxon>
        <taxon>Pontivivens</taxon>
    </lineage>
</organism>
<evidence type="ECO:0000256" key="10">
    <source>
        <dbReference type="RuleBase" id="RU003406"/>
    </source>
</evidence>
<evidence type="ECO:0000256" key="9">
    <source>
        <dbReference type="RuleBase" id="RU003370"/>
    </source>
</evidence>
<comment type="similarity">
    <text evidence="2 7 10">Belongs to the citrate synthase family.</text>
</comment>
<dbReference type="RefSeq" id="WP_166191586.1">
    <property type="nucleotide sequence ID" value="NZ_CP049811.1"/>
</dbReference>
<keyword evidence="11" id="KW-0012">Acyltransferase</keyword>
<dbReference type="PRINTS" id="PR00143">
    <property type="entry name" value="CITRTSNTHASE"/>
</dbReference>
<dbReference type="NCBIfam" id="TIGR01798">
    <property type="entry name" value="cit_synth_I"/>
    <property type="match status" value="1"/>
</dbReference>
<dbReference type="Gene3D" id="1.10.230.10">
    <property type="entry name" value="Cytochrome P450-Terp, domain 2"/>
    <property type="match status" value="1"/>
</dbReference>
<proteinExistence type="inferred from homology"/>
<feature type="active site" evidence="8">
    <location>
        <position position="365"/>
    </location>
</feature>
<dbReference type="PANTHER" id="PTHR42871:SF1">
    <property type="entry name" value="CITRATE SYNTHASE"/>
    <property type="match status" value="1"/>
</dbReference>
<dbReference type="InterPro" id="IPR019810">
    <property type="entry name" value="Citrate_synthase_AS"/>
</dbReference>
<evidence type="ECO:0000256" key="3">
    <source>
        <dbReference type="ARBA" id="ARBA00022532"/>
    </source>
</evidence>
<dbReference type="PIRSF" id="PIRSF001369">
    <property type="entry name" value="Citrate_synth"/>
    <property type="match status" value="1"/>
</dbReference>
<keyword evidence="12" id="KW-1185">Reference proteome</keyword>
<comment type="pathway">
    <text evidence="1 9">Carbohydrate metabolism; tricarboxylic acid cycle; isocitrate from oxaloacetate: step 1/2.</text>
</comment>
<dbReference type="PROSITE" id="PS00480">
    <property type="entry name" value="CITRATE_SYNTHASE"/>
    <property type="match status" value="1"/>
</dbReference>
<evidence type="ECO:0000256" key="6">
    <source>
        <dbReference type="NCBIfam" id="TIGR01798"/>
    </source>
</evidence>
<comment type="catalytic activity">
    <reaction evidence="5 9">
        <text>oxaloacetate + acetyl-CoA + H2O = citrate + CoA + H(+)</text>
        <dbReference type="Rhea" id="RHEA:16845"/>
        <dbReference type="ChEBI" id="CHEBI:15377"/>
        <dbReference type="ChEBI" id="CHEBI:15378"/>
        <dbReference type="ChEBI" id="CHEBI:16452"/>
        <dbReference type="ChEBI" id="CHEBI:16947"/>
        <dbReference type="ChEBI" id="CHEBI:57287"/>
        <dbReference type="ChEBI" id="CHEBI:57288"/>
        <dbReference type="EC" id="2.3.3.16"/>
    </reaction>
</comment>
<dbReference type="GO" id="GO:0005737">
    <property type="term" value="C:cytoplasm"/>
    <property type="evidence" value="ECO:0007669"/>
    <property type="project" value="InterPro"/>
</dbReference>
<evidence type="ECO:0000256" key="8">
    <source>
        <dbReference type="PIRSR" id="PIRSR001369-1"/>
    </source>
</evidence>
<dbReference type="EMBL" id="CP049811">
    <property type="protein sequence ID" value="QIK41226.1"/>
    <property type="molecule type" value="Genomic_DNA"/>
</dbReference>
<dbReference type="Proteomes" id="UP000500791">
    <property type="component" value="Chromosome"/>
</dbReference>
<feature type="active site" evidence="8">
    <location>
        <position position="307"/>
    </location>
</feature>
<evidence type="ECO:0000256" key="5">
    <source>
        <dbReference type="ARBA" id="ARBA00049288"/>
    </source>
</evidence>
<dbReference type="InterPro" id="IPR010953">
    <property type="entry name" value="Citrate_synthase_typ-I"/>
</dbReference>
<sequence>MTDNKTAKLNVNGKDLELGVMSPTLGPDVVDISKLYAQADVFTFDPGFTSTASCESAITFIDGDKGELLHRGYPIDQLAAKSHYLEVCYLLLYGELPTAQQLEDFTNRVTNHTMLHEQMTHFFRGFRRDAHPMAIVCGVVGAMSAFYHDSTDVNDPWQREVASIRMIAKLPTITAWAYKYSVGQPFVYPDNTLDYASNFLRMCFAVPAEEYVVDPILARAMDRIFTLHADHEQNASTSTVRLAGSSGANPFACIAAGVACLWGPAHGGANEAALNMLREVGSVDRIPEFIARAKDKDDPFRLMGFGHRVYKNFDPRAKVMKESADEVLALLGVENNPTLQVAKELEKIALEDPYFVDRKLYPNVDFYSGIILDAMGFPTSMFTPIFALSRTVGWISQWKEMIADEKQKIGRPRQLYTGATHRDYINVENR</sequence>
<dbReference type="InterPro" id="IPR036969">
    <property type="entry name" value="Citrate_synthase_sf"/>
</dbReference>
<name>A0A6G7VMX6_9RHOB</name>